<organism evidence="2 3">
    <name type="scientific">Favolaschia claudopus</name>
    <dbReference type="NCBI Taxonomy" id="2862362"/>
    <lineage>
        <taxon>Eukaryota</taxon>
        <taxon>Fungi</taxon>
        <taxon>Dikarya</taxon>
        <taxon>Basidiomycota</taxon>
        <taxon>Agaricomycotina</taxon>
        <taxon>Agaricomycetes</taxon>
        <taxon>Agaricomycetidae</taxon>
        <taxon>Agaricales</taxon>
        <taxon>Marasmiineae</taxon>
        <taxon>Mycenaceae</taxon>
        <taxon>Favolaschia</taxon>
    </lineage>
</organism>
<evidence type="ECO:0000313" key="2">
    <source>
        <dbReference type="EMBL" id="KAK7007251.1"/>
    </source>
</evidence>
<name>A0AAW0AEA8_9AGAR</name>
<sequence length="264" mass="28328">MDPNFLSNPQLLAAFQAFLQAAPALVASSQAPSSSEQPPPAAPVSAYASSRSQAIPLASRGHPNATTTVPGSHQPFLGPSSLGVGMSSNTNRPRHSNSALTSQQISQANSARTFAAQAHSQATPSLVPRGRRRPRGVARPPPSLPSAPTMPDATVEVDPFTGEKSIAVEVHVILPTFLYDTFVAWLDKHHLRYCYTLPEHSTVISLIETVVRDMKVSDSQGVFGSAQDPPILRFLRPHERLELQLLGLVNRGCARGIRTRPGKL</sequence>
<evidence type="ECO:0000256" key="1">
    <source>
        <dbReference type="SAM" id="MobiDB-lite"/>
    </source>
</evidence>
<evidence type="ECO:0000313" key="3">
    <source>
        <dbReference type="Proteomes" id="UP001362999"/>
    </source>
</evidence>
<proteinExistence type="predicted"/>
<feature type="region of interest" description="Disordered" evidence="1">
    <location>
        <begin position="57"/>
        <end position="153"/>
    </location>
</feature>
<accession>A0AAW0AEA8</accession>
<dbReference type="EMBL" id="JAWWNJ010000072">
    <property type="protein sequence ID" value="KAK7007251.1"/>
    <property type="molecule type" value="Genomic_DNA"/>
</dbReference>
<gene>
    <name evidence="2" type="ORF">R3P38DRAFT_3599147</name>
</gene>
<reference evidence="2 3" key="1">
    <citation type="journal article" date="2024" name="J Genomics">
        <title>Draft genome sequencing and assembly of Favolaschia claudopus CIRM-BRFM 2984 isolated from oak limbs.</title>
        <authorList>
            <person name="Navarro D."/>
            <person name="Drula E."/>
            <person name="Chaduli D."/>
            <person name="Cazenave R."/>
            <person name="Ahrendt S."/>
            <person name="Wang J."/>
            <person name="Lipzen A."/>
            <person name="Daum C."/>
            <person name="Barry K."/>
            <person name="Grigoriev I.V."/>
            <person name="Favel A."/>
            <person name="Rosso M.N."/>
            <person name="Martin F."/>
        </authorList>
    </citation>
    <scope>NUCLEOTIDE SEQUENCE [LARGE SCALE GENOMIC DNA]</scope>
    <source>
        <strain evidence="2 3">CIRM-BRFM 2984</strain>
    </source>
</reference>
<comment type="caution">
    <text evidence="2">The sequence shown here is derived from an EMBL/GenBank/DDBJ whole genome shotgun (WGS) entry which is preliminary data.</text>
</comment>
<feature type="region of interest" description="Disordered" evidence="1">
    <location>
        <begin position="30"/>
        <end position="49"/>
    </location>
</feature>
<keyword evidence="3" id="KW-1185">Reference proteome</keyword>
<dbReference type="Proteomes" id="UP001362999">
    <property type="component" value="Unassembled WGS sequence"/>
</dbReference>
<dbReference type="AlphaFoldDB" id="A0AAW0AEA8"/>
<protein>
    <submittedName>
        <fullName evidence="2">Uncharacterized protein</fullName>
    </submittedName>
</protein>
<feature type="compositionally biased region" description="Polar residues" evidence="1">
    <location>
        <begin position="86"/>
        <end position="124"/>
    </location>
</feature>